<dbReference type="RefSeq" id="WP_106006304.1">
    <property type="nucleotide sequence ID" value="NZ_CP136419.1"/>
</dbReference>
<feature type="domain" description="Peptidase MA-like" evidence="1">
    <location>
        <begin position="157"/>
        <end position="273"/>
    </location>
</feature>
<organism evidence="2 3">
    <name type="scientific">Neomoorella humiferrea</name>
    <dbReference type="NCBI Taxonomy" id="676965"/>
    <lineage>
        <taxon>Bacteria</taxon>
        <taxon>Bacillati</taxon>
        <taxon>Bacillota</taxon>
        <taxon>Clostridia</taxon>
        <taxon>Neomoorellales</taxon>
        <taxon>Neomoorellaceae</taxon>
        <taxon>Neomoorella</taxon>
    </lineage>
</organism>
<keyword evidence="3" id="KW-1185">Reference proteome</keyword>
<dbReference type="AlphaFoldDB" id="A0A2T0AL07"/>
<dbReference type="EMBL" id="PVXM01000056">
    <property type="protein sequence ID" value="PRR69290.1"/>
    <property type="molecule type" value="Genomic_DNA"/>
</dbReference>
<gene>
    <name evidence="2" type="ORF">MOHU_23870</name>
</gene>
<evidence type="ECO:0000313" key="2">
    <source>
        <dbReference type="EMBL" id="PRR69290.1"/>
    </source>
</evidence>
<dbReference type="InterPro" id="IPR039568">
    <property type="entry name" value="Peptidase_MA-like_dom"/>
</dbReference>
<sequence length="289" mass="32663">MSSRWWSGIAAGFFALIVAGANLVRAPVWLRTSSYGAVRWVAEAHAAWQTRQWPEIESPHFRLRYREQDATVAPIVLAAAEEAYAPVEEMLGNAPRRQTLIILYPDRRSLALQFGWPASESAMGVYWGGVIRVLSPLDWISAEDLQDIARIFTTSGPMAHELAHLLVDERARGNYPRWLTEGLAQYVEKKITGFTMPGSLTAREWYSLRSMDYGYDGLPDQALAYRQSLLMTEYMVDGWGLATVHRLLDELGKGITLEKAFQEILGMDLEAFAAAFTREYPVEKYARSH</sequence>
<evidence type="ECO:0000259" key="1">
    <source>
        <dbReference type="Pfam" id="PF13485"/>
    </source>
</evidence>
<dbReference type="Pfam" id="PF13485">
    <property type="entry name" value="Peptidase_MA_2"/>
    <property type="match status" value="1"/>
</dbReference>
<accession>A0A2T0AL07</accession>
<comment type="caution">
    <text evidence="2">The sequence shown here is derived from an EMBL/GenBank/DDBJ whole genome shotgun (WGS) entry which is preliminary data.</text>
</comment>
<evidence type="ECO:0000313" key="3">
    <source>
        <dbReference type="Proteomes" id="UP000238415"/>
    </source>
</evidence>
<proteinExistence type="predicted"/>
<name>A0A2T0AL07_9FIRM</name>
<protein>
    <recommendedName>
        <fullName evidence="1">Peptidase MA-like domain-containing protein</fullName>
    </recommendedName>
</protein>
<reference evidence="2 3" key="1">
    <citation type="submission" date="2018-03" db="EMBL/GenBank/DDBJ databases">
        <title>Genome sequence of Moorella humiferrea DSM 23265.</title>
        <authorList>
            <person name="Poehlein A."/>
            <person name="Daniel R."/>
        </authorList>
    </citation>
    <scope>NUCLEOTIDE SEQUENCE [LARGE SCALE GENOMIC DNA]</scope>
    <source>
        <strain evidence="2 3">DSM 23265</strain>
    </source>
</reference>
<dbReference type="Proteomes" id="UP000238415">
    <property type="component" value="Unassembled WGS sequence"/>
</dbReference>